<dbReference type="GO" id="GO:0004167">
    <property type="term" value="F:dopachrome isomerase activity"/>
    <property type="evidence" value="ECO:0007669"/>
    <property type="project" value="UniProtKB-EC"/>
</dbReference>
<dbReference type="PANTHER" id="PTHR11954">
    <property type="entry name" value="D-DOPACHROME DECARBOXYLASE"/>
    <property type="match status" value="1"/>
</dbReference>
<dbReference type="Pfam" id="PF01187">
    <property type="entry name" value="MIF"/>
    <property type="match status" value="1"/>
</dbReference>
<dbReference type="InterPro" id="IPR014347">
    <property type="entry name" value="Tautomerase/MIF_sf"/>
</dbReference>
<evidence type="ECO:0000256" key="1">
    <source>
        <dbReference type="ARBA" id="ARBA00004613"/>
    </source>
</evidence>
<comment type="caution">
    <text evidence="12">The sequence shown here is derived from an EMBL/GenBank/DDBJ whole genome shotgun (WGS) entry which is preliminary data.</text>
</comment>
<organism evidence="12 13">
    <name type="scientific">Thiorhodococcus minor</name>
    <dbReference type="NCBI Taxonomy" id="57489"/>
    <lineage>
        <taxon>Bacteria</taxon>
        <taxon>Pseudomonadati</taxon>
        <taxon>Pseudomonadota</taxon>
        <taxon>Gammaproteobacteria</taxon>
        <taxon>Chromatiales</taxon>
        <taxon>Chromatiaceae</taxon>
        <taxon>Thiorhodococcus</taxon>
    </lineage>
</organism>
<evidence type="ECO:0000256" key="4">
    <source>
        <dbReference type="ARBA" id="ARBA00023235"/>
    </source>
</evidence>
<dbReference type="GO" id="GO:0005615">
    <property type="term" value="C:extracellular space"/>
    <property type="evidence" value="ECO:0007669"/>
    <property type="project" value="UniProtKB-KW"/>
</dbReference>
<dbReference type="RefSeq" id="WP_164454714.1">
    <property type="nucleotide sequence ID" value="NZ_JAAIJQ010000077.1"/>
</dbReference>
<dbReference type="AlphaFoldDB" id="A0A6M0K5H5"/>
<dbReference type="EMBL" id="JAAIJQ010000077">
    <property type="protein sequence ID" value="NEV64183.1"/>
    <property type="molecule type" value="Genomic_DNA"/>
</dbReference>
<evidence type="ECO:0000256" key="3">
    <source>
        <dbReference type="ARBA" id="ARBA00022525"/>
    </source>
</evidence>
<dbReference type="SUPFAM" id="SSF55331">
    <property type="entry name" value="Tautomerase/MIF"/>
    <property type="match status" value="1"/>
</dbReference>
<evidence type="ECO:0000313" key="12">
    <source>
        <dbReference type="EMBL" id="NEV64183.1"/>
    </source>
</evidence>
<evidence type="ECO:0000313" key="13">
    <source>
        <dbReference type="Proteomes" id="UP000483379"/>
    </source>
</evidence>
<protein>
    <recommendedName>
        <fullName evidence="11">L-dopachrome isomerase</fullName>
        <ecNumber evidence="8">5.3.2.1</ecNumber>
        <ecNumber evidence="7">5.3.3.12</ecNumber>
    </recommendedName>
    <alternativeName>
        <fullName evidence="9">L-dopachrome tautomerase</fullName>
    </alternativeName>
    <alternativeName>
        <fullName evidence="10">Phenylpyruvate tautomerase</fullName>
    </alternativeName>
</protein>
<keyword evidence="13" id="KW-1185">Reference proteome</keyword>
<accession>A0A6M0K5H5</accession>
<evidence type="ECO:0000256" key="2">
    <source>
        <dbReference type="ARBA" id="ARBA00022514"/>
    </source>
</evidence>
<comment type="catalytic activity">
    <reaction evidence="6">
        <text>L-dopachrome = 5,6-dihydroxyindole-2-carboxylate</text>
        <dbReference type="Rhea" id="RHEA:13041"/>
        <dbReference type="ChEBI" id="CHEBI:16875"/>
        <dbReference type="ChEBI" id="CHEBI:57509"/>
        <dbReference type="EC" id="5.3.3.12"/>
    </reaction>
</comment>
<comment type="subcellular location">
    <subcellularLocation>
        <location evidence="1">Secreted</location>
    </subcellularLocation>
</comment>
<gene>
    <name evidence="12" type="ORF">G3446_20225</name>
</gene>
<evidence type="ECO:0000256" key="10">
    <source>
        <dbReference type="ARBA" id="ARBA00041912"/>
    </source>
</evidence>
<dbReference type="EC" id="5.3.2.1" evidence="8"/>
<keyword evidence="3" id="KW-0964">Secreted</keyword>
<reference evidence="12 13" key="1">
    <citation type="submission" date="2020-02" db="EMBL/GenBank/DDBJ databases">
        <title>Genome sequences of Thiorhodococcus mannitoliphagus and Thiorhodococcus minor, purple sulfur photosynthetic bacteria in the gammaproteobacterial family, Chromatiaceae.</title>
        <authorList>
            <person name="Aviles F.A."/>
            <person name="Meyer T.E."/>
            <person name="Kyndt J.A."/>
        </authorList>
    </citation>
    <scope>NUCLEOTIDE SEQUENCE [LARGE SCALE GENOMIC DNA]</scope>
    <source>
        <strain evidence="12 13">DSM 11518</strain>
    </source>
</reference>
<dbReference type="Gene3D" id="3.30.429.10">
    <property type="entry name" value="Macrophage Migration Inhibitory Factor"/>
    <property type="match status" value="1"/>
</dbReference>
<dbReference type="PANTHER" id="PTHR11954:SF6">
    <property type="entry name" value="MACROPHAGE MIGRATION INHIBITORY FACTOR"/>
    <property type="match status" value="1"/>
</dbReference>
<dbReference type="GO" id="GO:0005125">
    <property type="term" value="F:cytokine activity"/>
    <property type="evidence" value="ECO:0007669"/>
    <property type="project" value="UniProtKB-KW"/>
</dbReference>
<dbReference type="InterPro" id="IPR001398">
    <property type="entry name" value="Macrophage_inhib_fac"/>
</dbReference>
<comment type="catalytic activity">
    <reaction evidence="5">
        <text>3-phenylpyruvate = enol-phenylpyruvate</text>
        <dbReference type="Rhea" id="RHEA:17097"/>
        <dbReference type="ChEBI" id="CHEBI:16815"/>
        <dbReference type="ChEBI" id="CHEBI:18005"/>
        <dbReference type="EC" id="5.3.2.1"/>
    </reaction>
</comment>
<dbReference type="EC" id="5.3.3.12" evidence="7"/>
<keyword evidence="2" id="KW-0202">Cytokine</keyword>
<evidence type="ECO:0000256" key="11">
    <source>
        <dbReference type="ARBA" id="ARBA00042730"/>
    </source>
</evidence>
<sequence>MPTLRITTNAQVSDADRGDFLAKASRTVAEMLGKPESYVMILLEDGRDMLFAGSDAPTAYLELKSLGLPESKSADFSSTLCGLLGERLGIPAGRIYIEFAAPQRHLFGWNGGTF</sequence>
<keyword evidence="4" id="KW-0413">Isomerase</keyword>
<dbReference type="GO" id="GO:0050178">
    <property type="term" value="F:phenylpyruvate tautomerase activity"/>
    <property type="evidence" value="ECO:0007669"/>
    <property type="project" value="UniProtKB-EC"/>
</dbReference>
<proteinExistence type="predicted"/>
<evidence type="ECO:0000256" key="8">
    <source>
        <dbReference type="ARBA" id="ARBA00039086"/>
    </source>
</evidence>
<dbReference type="Proteomes" id="UP000483379">
    <property type="component" value="Unassembled WGS sequence"/>
</dbReference>
<name>A0A6M0K5H5_9GAMM</name>
<evidence type="ECO:0000256" key="7">
    <source>
        <dbReference type="ARBA" id="ARBA00038932"/>
    </source>
</evidence>
<evidence type="ECO:0000256" key="5">
    <source>
        <dbReference type="ARBA" id="ARBA00036735"/>
    </source>
</evidence>
<evidence type="ECO:0000256" key="6">
    <source>
        <dbReference type="ARBA" id="ARBA00036823"/>
    </source>
</evidence>
<evidence type="ECO:0000256" key="9">
    <source>
        <dbReference type="ARBA" id="ARBA00041631"/>
    </source>
</evidence>